<dbReference type="InParanoid" id="A0A2T3AME3"/>
<accession>A0A2T3AME3</accession>
<proteinExistence type="predicted"/>
<dbReference type="Proteomes" id="UP000241462">
    <property type="component" value="Unassembled WGS sequence"/>
</dbReference>
<name>A0A2T3AME3_9PEZI</name>
<keyword evidence="2" id="KW-1185">Reference proteome</keyword>
<reference evidence="1 2" key="1">
    <citation type="journal article" date="2018" name="Mycol. Prog.">
        <title>Coniella lustricola, a new species from submerged detritus.</title>
        <authorList>
            <person name="Raudabaugh D.B."/>
            <person name="Iturriaga T."/>
            <person name="Carver A."/>
            <person name="Mondo S."/>
            <person name="Pangilinan J."/>
            <person name="Lipzen A."/>
            <person name="He G."/>
            <person name="Amirebrahimi M."/>
            <person name="Grigoriev I.V."/>
            <person name="Miller A.N."/>
        </authorList>
    </citation>
    <scope>NUCLEOTIDE SEQUENCE [LARGE SCALE GENOMIC DNA]</scope>
    <source>
        <strain evidence="1 2">B22-T-1</strain>
    </source>
</reference>
<evidence type="ECO:0000313" key="2">
    <source>
        <dbReference type="Proteomes" id="UP000241462"/>
    </source>
</evidence>
<organism evidence="1 2">
    <name type="scientific">Coniella lustricola</name>
    <dbReference type="NCBI Taxonomy" id="2025994"/>
    <lineage>
        <taxon>Eukaryota</taxon>
        <taxon>Fungi</taxon>
        <taxon>Dikarya</taxon>
        <taxon>Ascomycota</taxon>
        <taxon>Pezizomycotina</taxon>
        <taxon>Sordariomycetes</taxon>
        <taxon>Sordariomycetidae</taxon>
        <taxon>Diaporthales</taxon>
        <taxon>Schizoparmaceae</taxon>
        <taxon>Coniella</taxon>
    </lineage>
</organism>
<protein>
    <submittedName>
        <fullName evidence="1">Uncharacterized protein</fullName>
    </submittedName>
</protein>
<dbReference type="EMBL" id="KZ678374">
    <property type="protein sequence ID" value="PSS03586.1"/>
    <property type="molecule type" value="Genomic_DNA"/>
</dbReference>
<dbReference type="AlphaFoldDB" id="A0A2T3AME3"/>
<gene>
    <name evidence="1" type="ORF">BD289DRAFT_154969</name>
</gene>
<evidence type="ECO:0000313" key="1">
    <source>
        <dbReference type="EMBL" id="PSS03586.1"/>
    </source>
</evidence>
<sequence length="103" mass="11780">MKLMSLPMSCMPGVTAAQARIVVPHEKNNLPVPVLLLSQTRRTHTPPSVHYHPQYDCLPIAQCRLSGCRLFLYIKNCIVLPVGKCWSRRRLRSCILICLLQER</sequence>